<dbReference type="GO" id="GO:0015416">
    <property type="term" value="F:ABC-type phosphonate transporter activity"/>
    <property type="evidence" value="ECO:0007669"/>
    <property type="project" value="InterPro"/>
</dbReference>
<dbReference type="KEGG" id="mtar:DF168_02023"/>
<evidence type="ECO:0000256" key="7">
    <source>
        <dbReference type="RuleBase" id="RU363032"/>
    </source>
</evidence>
<dbReference type="NCBIfam" id="TIGR01097">
    <property type="entry name" value="PhnE"/>
    <property type="match status" value="1"/>
</dbReference>
<proteinExistence type="inferred from homology"/>
<dbReference type="InterPro" id="IPR000515">
    <property type="entry name" value="MetI-like"/>
</dbReference>
<keyword evidence="4 7" id="KW-0812">Transmembrane</keyword>
<dbReference type="InterPro" id="IPR005769">
    <property type="entry name" value="PhnE/PtxC"/>
</dbReference>
<feature type="transmembrane region" description="Helical" evidence="7">
    <location>
        <begin position="117"/>
        <end position="143"/>
    </location>
</feature>
<feature type="transmembrane region" description="Helical" evidence="7">
    <location>
        <begin position="233"/>
        <end position="254"/>
    </location>
</feature>
<feature type="transmembrane region" description="Helical" evidence="7">
    <location>
        <begin position="73"/>
        <end position="96"/>
    </location>
</feature>
<dbReference type="InterPro" id="IPR035906">
    <property type="entry name" value="MetI-like_sf"/>
</dbReference>
<dbReference type="CDD" id="cd06261">
    <property type="entry name" value="TM_PBP2"/>
    <property type="match status" value="1"/>
</dbReference>
<organism evidence="9 10">
    <name type="scientific">Candidatus Moanibacter tarae</name>
    <dbReference type="NCBI Taxonomy" id="2200854"/>
    <lineage>
        <taxon>Bacteria</taxon>
        <taxon>Pseudomonadati</taxon>
        <taxon>Verrucomicrobiota</taxon>
        <taxon>Opitutia</taxon>
        <taxon>Puniceicoccales</taxon>
        <taxon>Puniceicoccales incertae sedis</taxon>
        <taxon>Candidatus Moanibacter</taxon>
    </lineage>
</organism>
<gene>
    <name evidence="9" type="primary">phnE_1</name>
    <name evidence="9" type="ORF">DF168_02023</name>
</gene>
<evidence type="ECO:0000256" key="4">
    <source>
        <dbReference type="ARBA" id="ARBA00022692"/>
    </source>
</evidence>
<evidence type="ECO:0000259" key="8">
    <source>
        <dbReference type="PROSITE" id="PS50928"/>
    </source>
</evidence>
<dbReference type="Gene3D" id="1.10.3720.10">
    <property type="entry name" value="MetI-like"/>
    <property type="match status" value="1"/>
</dbReference>
<sequence>MHPLRKRWLQQSLVRTAVIIVAGTLIVWSMIWSEFSPQILFQSGPRFAEFFTRLAPPDWSVAHLVIKSTAETLMITLAGTTIAVLISLPLGFLAAVNVTPPWIAQPVRLLCGIMRSIPLIIVALLFVAAVGLGPFPGALAIAFHSTGMLAKFYAEEFETADRGIINAVKGTGASWPQILRFGLIPQCLPQVITFTVFRFEMNFRDAAVLGLVGAGGIGYYIQLYVRGFQYEKVAVLLLIIVLIVSLLDQLTYWVRRWVR</sequence>
<reference evidence="9 10" key="1">
    <citation type="submission" date="2018-06" db="EMBL/GenBank/DDBJ databases">
        <title>Draft Genome Sequence of a Novel Marine Bacterium Related to the Verrucomicrobia.</title>
        <authorList>
            <person name="Vosseberg J."/>
            <person name="Martijn J."/>
            <person name="Ettema T.J.G."/>
        </authorList>
    </citation>
    <scope>NUCLEOTIDE SEQUENCE [LARGE SCALE GENOMIC DNA]</scope>
    <source>
        <strain evidence="9">TARA_B100001123</strain>
    </source>
</reference>
<dbReference type="SUPFAM" id="SSF161098">
    <property type="entry name" value="MetI-like"/>
    <property type="match status" value="1"/>
</dbReference>
<evidence type="ECO:0000256" key="3">
    <source>
        <dbReference type="ARBA" id="ARBA00022475"/>
    </source>
</evidence>
<protein>
    <submittedName>
        <fullName evidence="9">Phosphate-import permease protein PhnE</fullName>
    </submittedName>
</protein>
<evidence type="ECO:0000313" key="10">
    <source>
        <dbReference type="Proteomes" id="UP000247465"/>
    </source>
</evidence>
<keyword evidence="3" id="KW-1003">Cell membrane</keyword>
<evidence type="ECO:0000256" key="1">
    <source>
        <dbReference type="ARBA" id="ARBA00004651"/>
    </source>
</evidence>
<name>A0A2Z4AEQ8_9BACT</name>
<keyword evidence="6 7" id="KW-0472">Membrane</keyword>
<evidence type="ECO:0000256" key="5">
    <source>
        <dbReference type="ARBA" id="ARBA00022989"/>
    </source>
</evidence>
<dbReference type="AlphaFoldDB" id="A0A2Z4AEQ8"/>
<evidence type="ECO:0000256" key="6">
    <source>
        <dbReference type="ARBA" id="ARBA00023136"/>
    </source>
</evidence>
<feature type="transmembrane region" description="Helical" evidence="7">
    <location>
        <begin position="12"/>
        <end position="31"/>
    </location>
</feature>
<evidence type="ECO:0000313" key="9">
    <source>
        <dbReference type="EMBL" id="AWT60803.1"/>
    </source>
</evidence>
<keyword evidence="2 7" id="KW-0813">Transport</keyword>
<feature type="domain" description="ABC transmembrane type-1" evidence="8">
    <location>
        <begin position="69"/>
        <end position="248"/>
    </location>
</feature>
<dbReference type="PANTHER" id="PTHR30043">
    <property type="entry name" value="PHOSPHONATES TRANSPORT SYSTEM PERMEASE PROTEIN"/>
    <property type="match status" value="1"/>
</dbReference>
<dbReference type="PROSITE" id="PS50928">
    <property type="entry name" value="ABC_TM1"/>
    <property type="match status" value="1"/>
</dbReference>
<dbReference type="EMBL" id="CP029803">
    <property type="protein sequence ID" value="AWT60803.1"/>
    <property type="molecule type" value="Genomic_DNA"/>
</dbReference>
<dbReference type="Pfam" id="PF00528">
    <property type="entry name" value="BPD_transp_1"/>
    <property type="match status" value="1"/>
</dbReference>
<accession>A0A2Z4AEQ8</accession>
<dbReference type="GO" id="GO:0005886">
    <property type="term" value="C:plasma membrane"/>
    <property type="evidence" value="ECO:0007669"/>
    <property type="project" value="UniProtKB-SubCell"/>
</dbReference>
<keyword evidence="5 7" id="KW-1133">Transmembrane helix</keyword>
<dbReference type="Proteomes" id="UP000247465">
    <property type="component" value="Chromosome"/>
</dbReference>
<comment type="subcellular location">
    <subcellularLocation>
        <location evidence="1 7">Cell membrane</location>
        <topology evidence="1 7">Multi-pass membrane protein</topology>
    </subcellularLocation>
</comment>
<feature type="transmembrane region" description="Helical" evidence="7">
    <location>
        <begin position="203"/>
        <end position="221"/>
    </location>
</feature>
<evidence type="ECO:0000256" key="2">
    <source>
        <dbReference type="ARBA" id="ARBA00022448"/>
    </source>
</evidence>
<comment type="similarity">
    <text evidence="7">Belongs to the binding-protein-dependent transport system permease family.</text>
</comment>
<dbReference type="PANTHER" id="PTHR30043:SF1">
    <property type="entry name" value="ABC TRANSPORT SYSTEM PERMEASE PROTEIN P69"/>
    <property type="match status" value="1"/>
</dbReference>